<evidence type="ECO:0000256" key="1">
    <source>
        <dbReference type="SAM" id="Phobius"/>
    </source>
</evidence>
<keyword evidence="2" id="KW-0121">Carboxypeptidase</keyword>
<keyword evidence="2" id="KW-0645">Protease</keyword>
<sequence length="67" mass="7649">MKMGAIGLIDELVAFIVLLNCLVLLCRITFAVEIMKISTDEAHWLQDIAAALTFFLSYPEFKSYFLF</sequence>
<keyword evidence="1" id="KW-0812">Transmembrane</keyword>
<dbReference type="AlphaFoldDB" id="A0A7V9Z6N5"/>
<gene>
    <name evidence="2" type="ORF">HNR31_001803</name>
</gene>
<evidence type="ECO:0000313" key="2">
    <source>
        <dbReference type="EMBL" id="MBA2875030.1"/>
    </source>
</evidence>
<keyword evidence="3" id="KW-1185">Reference proteome</keyword>
<comment type="caution">
    <text evidence="2">The sequence shown here is derived from an EMBL/GenBank/DDBJ whole genome shotgun (WGS) entry which is preliminary data.</text>
</comment>
<accession>A0A7V9Z6N5</accession>
<dbReference type="Proteomes" id="UP000523087">
    <property type="component" value="Unassembled WGS sequence"/>
</dbReference>
<dbReference type="GO" id="GO:0004180">
    <property type="term" value="F:carboxypeptidase activity"/>
    <property type="evidence" value="ECO:0007669"/>
    <property type="project" value="UniProtKB-KW"/>
</dbReference>
<feature type="transmembrane region" description="Helical" evidence="1">
    <location>
        <begin position="12"/>
        <end position="32"/>
    </location>
</feature>
<keyword evidence="1" id="KW-1133">Transmembrane helix</keyword>
<name>A0A7V9Z6N5_9BACL</name>
<dbReference type="RefSeq" id="WP_181555895.1">
    <property type="nucleotide sequence ID" value="NZ_CP064060.1"/>
</dbReference>
<proteinExistence type="predicted"/>
<keyword evidence="2" id="KW-0378">Hydrolase</keyword>
<dbReference type="EMBL" id="JACDUT010000005">
    <property type="protein sequence ID" value="MBA2875030.1"/>
    <property type="molecule type" value="Genomic_DNA"/>
</dbReference>
<organism evidence="2 3">
    <name type="scientific">Thermaerobacillus caldiproteolyticus</name>
    <dbReference type="NCBI Taxonomy" id="247480"/>
    <lineage>
        <taxon>Bacteria</taxon>
        <taxon>Bacillati</taxon>
        <taxon>Bacillota</taxon>
        <taxon>Bacilli</taxon>
        <taxon>Bacillales</taxon>
        <taxon>Anoxybacillaceae</taxon>
        <taxon>Thermaerobacillus</taxon>
    </lineage>
</organism>
<evidence type="ECO:0000313" key="3">
    <source>
        <dbReference type="Proteomes" id="UP000523087"/>
    </source>
</evidence>
<protein>
    <submittedName>
        <fullName evidence="2">LAS superfamily LD-carboxypeptidase LdcB</fullName>
    </submittedName>
</protein>
<keyword evidence="1" id="KW-0472">Membrane</keyword>
<reference evidence="2 3" key="1">
    <citation type="submission" date="2020-07" db="EMBL/GenBank/DDBJ databases">
        <title>Genomic Encyclopedia of Type Strains, Phase IV (KMG-IV): sequencing the most valuable type-strain genomes for metagenomic binning, comparative biology and taxonomic classification.</title>
        <authorList>
            <person name="Goeker M."/>
        </authorList>
    </citation>
    <scope>NUCLEOTIDE SEQUENCE [LARGE SCALE GENOMIC DNA]</scope>
    <source>
        <strain evidence="2 3">DSM 15730</strain>
    </source>
</reference>